<gene>
    <name evidence="2" type="ORF">QBE51_05700</name>
</gene>
<name>A0ABZ2Y6P0_9FIRM</name>
<feature type="transmembrane region" description="Helical" evidence="1">
    <location>
        <begin position="162"/>
        <end position="183"/>
    </location>
</feature>
<keyword evidence="1" id="KW-0812">Transmembrane</keyword>
<organism evidence="2 3">
    <name type="scientific">Defluviitalea saccharophila</name>
    <dbReference type="NCBI Taxonomy" id="879970"/>
    <lineage>
        <taxon>Bacteria</taxon>
        <taxon>Bacillati</taxon>
        <taxon>Bacillota</taxon>
        <taxon>Clostridia</taxon>
        <taxon>Lachnospirales</taxon>
        <taxon>Defluviitaleaceae</taxon>
        <taxon>Defluviitalea</taxon>
    </lineage>
</organism>
<sequence>MNDKRNQALIGVILVVVGLYSLLGQWVDLPFIKMRNLPVLFVATALLLLYYTKKKTWALVTGMTIGFLGILGVFPRVYINAGTIIAPMVFIIPGSIFMILYFSKRMIGFLIPGCILIWFGTFVGLVVSGLAGGMMVPSIFFGSIGAAFITMYILGYPRIGKWPLIPGGILLAFGFMFFMGFSVGVIIRFAPRIIPIAFIVIGFLLFLKGRKTQ</sequence>
<feature type="transmembrane region" description="Helical" evidence="1">
    <location>
        <begin position="34"/>
        <end position="51"/>
    </location>
</feature>
<proteinExistence type="predicted"/>
<keyword evidence="3" id="KW-1185">Reference proteome</keyword>
<dbReference type="RefSeq" id="WP_341877980.1">
    <property type="nucleotide sequence ID" value="NZ_CP121687.1"/>
</dbReference>
<accession>A0ABZ2Y6P0</accession>
<keyword evidence="1" id="KW-0472">Membrane</keyword>
<evidence type="ECO:0000256" key="1">
    <source>
        <dbReference type="SAM" id="Phobius"/>
    </source>
</evidence>
<evidence type="ECO:0008006" key="4">
    <source>
        <dbReference type="Google" id="ProtNLM"/>
    </source>
</evidence>
<feature type="transmembrane region" description="Helical" evidence="1">
    <location>
        <begin position="189"/>
        <end position="207"/>
    </location>
</feature>
<keyword evidence="1" id="KW-1133">Transmembrane helix</keyword>
<protein>
    <recommendedName>
        <fullName evidence="4">DUF5668 domain-containing protein</fullName>
    </recommendedName>
</protein>
<feature type="transmembrane region" description="Helical" evidence="1">
    <location>
        <begin position="58"/>
        <end position="78"/>
    </location>
</feature>
<evidence type="ECO:0000313" key="2">
    <source>
        <dbReference type="EMBL" id="WZL71016.1"/>
    </source>
</evidence>
<dbReference type="Proteomes" id="UP001486565">
    <property type="component" value="Chromosome"/>
</dbReference>
<evidence type="ECO:0000313" key="3">
    <source>
        <dbReference type="Proteomes" id="UP001486565"/>
    </source>
</evidence>
<dbReference type="EMBL" id="CP121687">
    <property type="protein sequence ID" value="WZL71016.1"/>
    <property type="molecule type" value="Genomic_DNA"/>
</dbReference>
<feature type="transmembrane region" description="Helical" evidence="1">
    <location>
        <begin position="134"/>
        <end position="155"/>
    </location>
</feature>
<feature type="transmembrane region" description="Helical" evidence="1">
    <location>
        <begin position="109"/>
        <end position="128"/>
    </location>
</feature>
<reference evidence="2 3" key="1">
    <citation type="submission" date="2023-03" db="EMBL/GenBank/DDBJ databases">
        <title>Novel Species.</title>
        <authorList>
            <person name="Ma S."/>
        </authorList>
    </citation>
    <scope>NUCLEOTIDE SEQUENCE [LARGE SCALE GENOMIC DNA]</scope>
    <source>
        <strain evidence="2 3">LIND6LT2</strain>
    </source>
</reference>
<feature type="transmembrane region" description="Helical" evidence="1">
    <location>
        <begin position="84"/>
        <end position="102"/>
    </location>
</feature>